<reference evidence="3 4" key="1">
    <citation type="submission" date="2017-07" db="EMBL/GenBank/DDBJ databases">
        <title>Amycolatopsis alba DSM 44262 Genome sequencing and assembly.</title>
        <authorList>
            <person name="Kaur N."/>
            <person name="Mayilraj S."/>
        </authorList>
    </citation>
    <scope>NUCLEOTIDE SEQUENCE [LARGE SCALE GENOMIC DNA]</scope>
    <source>
        <strain evidence="3 4">DSM 44262</strain>
    </source>
</reference>
<dbReference type="PROSITE" id="PS50995">
    <property type="entry name" value="HTH_MARR_2"/>
    <property type="match status" value="1"/>
</dbReference>
<name>A0A229RDX4_AMYAL</name>
<dbReference type="InterPro" id="IPR036388">
    <property type="entry name" value="WH-like_DNA-bd_sf"/>
</dbReference>
<dbReference type="RefSeq" id="WP_020636854.1">
    <property type="nucleotide sequence ID" value="NZ_KB913032.1"/>
</dbReference>
<dbReference type="Pfam" id="PF12802">
    <property type="entry name" value="MarR_2"/>
    <property type="match status" value="1"/>
</dbReference>
<dbReference type="SMART" id="SM00347">
    <property type="entry name" value="HTH_MARR"/>
    <property type="match status" value="1"/>
</dbReference>
<dbReference type="PANTHER" id="PTHR33164">
    <property type="entry name" value="TRANSCRIPTIONAL REGULATOR, MARR FAMILY"/>
    <property type="match status" value="1"/>
</dbReference>
<dbReference type="GO" id="GO:0003700">
    <property type="term" value="F:DNA-binding transcription factor activity"/>
    <property type="evidence" value="ECO:0007669"/>
    <property type="project" value="InterPro"/>
</dbReference>
<accession>A0A229RDX4</accession>
<feature type="region of interest" description="Disordered" evidence="1">
    <location>
        <begin position="144"/>
        <end position="168"/>
    </location>
</feature>
<proteinExistence type="predicted"/>
<protein>
    <submittedName>
        <fullName evidence="3">MarR family transcriptional regulator</fullName>
    </submittedName>
</protein>
<organism evidence="3 4">
    <name type="scientific">Amycolatopsis alba DSM 44262</name>
    <dbReference type="NCBI Taxonomy" id="1125972"/>
    <lineage>
        <taxon>Bacteria</taxon>
        <taxon>Bacillati</taxon>
        <taxon>Actinomycetota</taxon>
        <taxon>Actinomycetes</taxon>
        <taxon>Pseudonocardiales</taxon>
        <taxon>Pseudonocardiaceae</taxon>
        <taxon>Amycolatopsis</taxon>
    </lineage>
</organism>
<gene>
    <name evidence="3" type="ORF">CFP75_33165</name>
</gene>
<dbReference type="EMBL" id="NMQU01000111">
    <property type="protein sequence ID" value="OXM44873.1"/>
    <property type="molecule type" value="Genomic_DNA"/>
</dbReference>
<dbReference type="InterPro" id="IPR036390">
    <property type="entry name" value="WH_DNA-bd_sf"/>
</dbReference>
<evidence type="ECO:0000256" key="1">
    <source>
        <dbReference type="SAM" id="MobiDB-lite"/>
    </source>
</evidence>
<dbReference type="SUPFAM" id="SSF46785">
    <property type="entry name" value="Winged helix' DNA-binding domain"/>
    <property type="match status" value="1"/>
</dbReference>
<feature type="domain" description="HTH marR-type" evidence="2">
    <location>
        <begin position="9"/>
        <end position="142"/>
    </location>
</feature>
<dbReference type="InterPro" id="IPR039422">
    <property type="entry name" value="MarR/SlyA-like"/>
</dbReference>
<dbReference type="PANTHER" id="PTHR33164:SF43">
    <property type="entry name" value="HTH-TYPE TRANSCRIPTIONAL REPRESSOR YETL"/>
    <property type="match status" value="1"/>
</dbReference>
<dbReference type="InterPro" id="IPR000835">
    <property type="entry name" value="HTH_MarR-typ"/>
</dbReference>
<sequence length="168" mass="18647">MDEEQTSRLFELADLILAVGRQIHASKEFASRDFASESWTPLESAVMRFIDRNPGTSARAAAEATQLISSNFSRAVRGLEKKGLVHREPDQDDARRIRLYPTTRAHENLRQLREIWSGLLDGIVSDPDEIEAVTSVLRRIETQLTAKASTAPEPGEGERGDGGHGLPR</sequence>
<dbReference type="OrthoDB" id="5506299at2"/>
<dbReference type="Gene3D" id="1.10.10.10">
    <property type="entry name" value="Winged helix-like DNA-binding domain superfamily/Winged helix DNA-binding domain"/>
    <property type="match status" value="1"/>
</dbReference>
<evidence type="ECO:0000259" key="2">
    <source>
        <dbReference type="PROSITE" id="PS50995"/>
    </source>
</evidence>
<evidence type="ECO:0000313" key="3">
    <source>
        <dbReference type="EMBL" id="OXM44873.1"/>
    </source>
</evidence>
<comment type="caution">
    <text evidence="3">The sequence shown here is derived from an EMBL/GenBank/DDBJ whole genome shotgun (WGS) entry which is preliminary data.</text>
</comment>
<dbReference type="Proteomes" id="UP000215563">
    <property type="component" value="Unassembled WGS sequence"/>
</dbReference>
<dbReference type="AlphaFoldDB" id="A0A229RDX4"/>
<dbReference type="GO" id="GO:0006950">
    <property type="term" value="P:response to stress"/>
    <property type="evidence" value="ECO:0007669"/>
    <property type="project" value="TreeGrafter"/>
</dbReference>
<keyword evidence="4" id="KW-1185">Reference proteome</keyword>
<evidence type="ECO:0000313" key="4">
    <source>
        <dbReference type="Proteomes" id="UP000215563"/>
    </source>
</evidence>